<feature type="compositionally biased region" description="Polar residues" evidence="1">
    <location>
        <begin position="1"/>
        <end position="16"/>
    </location>
</feature>
<sequence>MGRSQTPYSDGITSTSDKNDINLTAVGTPRRPCRTFLSVSCTRYRSYVGTKTCGDSLAEHPLDSSVRLLEEQQAVGWDPSIGGDSCPCGKRRRERQTPGGFTGEATMAGHRLRAAASPLKG</sequence>
<gene>
    <name evidence="2" type="ORF">BHM03_00022070</name>
</gene>
<feature type="region of interest" description="Disordered" evidence="1">
    <location>
        <begin position="80"/>
        <end position="121"/>
    </location>
</feature>
<proteinExistence type="predicted"/>
<feature type="region of interest" description="Disordered" evidence="1">
    <location>
        <begin position="1"/>
        <end position="23"/>
    </location>
</feature>
<dbReference type="EMBL" id="KV875870">
    <property type="protein sequence ID" value="RZR73270.1"/>
    <property type="molecule type" value="Genomic_DNA"/>
</dbReference>
<evidence type="ECO:0000256" key="1">
    <source>
        <dbReference type="SAM" id="MobiDB-lite"/>
    </source>
</evidence>
<organism evidence="2">
    <name type="scientific">Ensete ventricosum</name>
    <name type="common">Abyssinian banana</name>
    <name type="synonym">Musa ensete</name>
    <dbReference type="NCBI Taxonomy" id="4639"/>
    <lineage>
        <taxon>Eukaryota</taxon>
        <taxon>Viridiplantae</taxon>
        <taxon>Streptophyta</taxon>
        <taxon>Embryophyta</taxon>
        <taxon>Tracheophyta</taxon>
        <taxon>Spermatophyta</taxon>
        <taxon>Magnoliopsida</taxon>
        <taxon>Liliopsida</taxon>
        <taxon>Zingiberales</taxon>
        <taxon>Musaceae</taxon>
        <taxon>Ensete</taxon>
    </lineage>
</organism>
<accession>A0A445MGB3</accession>
<dbReference type="Proteomes" id="UP000290560">
    <property type="component" value="Unassembled WGS sequence"/>
</dbReference>
<dbReference type="AlphaFoldDB" id="A0A445MGB3"/>
<protein>
    <submittedName>
        <fullName evidence="2">Uncharacterized protein</fullName>
    </submittedName>
</protein>
<evidence type="ECO:0000313" key="2">
    <source>
        <dbReference type="EMBL" id="RZR73270.1"/>
    </source>
</evidence>
<name>A0A445MGB3_ENSVE</name>
<reference evidence="2" key="1">
    <citation type="journal article" date="2018" name="Data Brief">
        <title>Genome sequence data from 17 accessions of Ensete ventricosum, a staple food crop for millions in Ethiopia.</title>
        <authorList>
            <person name="Yemataw Z."/>
            <person name="Muzemil S."/>
            <person name="Ambachew D."/>
            <person name="Tripathi L."/>
            <person name="Tesfaye K."/>
            <person name="Chala A."/>
            <person name="Farbos A."/>
            <person name="O'Neill P."/>
            <person name="Moore K."/>
            <person name="Grant M."/>
            <person name="Studholme D.J."/>
        </authorList>
    </citation>
    <scope>NUCLEOTIDE SEQUENCE [LARGE SCALE GENOMIC DNA]</scope>
    <source>
        <tissue evidence="2">Leaf</tissue>
    </source>
</reference>